<dbReference type="AlphaFoldDB" id="A0A3N1DB72"/>
<proteinExistence type="predicted"/>
<dbReference type="InterPro" id="IPR010982">
    <property type="entry name" value="Lambda_DNA-bd_dom_sf"/>
</dbReference>
<dbReference type="InterPro" id="IPR028082">
    <property type="entry name" value="Peripla_BP_I"/>
</dbReference>
<dbReference type="Gene3D" id="3.40.50.2300">
    <property type="match status" value="2"/>
</dbReference>
<name>A0A3N1DB72_9ACTN</name>
<dbReference type="PROSITE" id="PS00356">
    <property type="entry name" value="HTH_LACI_1"/>
    <property type="match status" value="1"/>
</dbReference>
<dbReference type="PROSITE" id="PS50932">
    <property type="entry name" value="HTH_LACI_2"/>
    <property type="match status" value="1"/>
</dbReference>
<dbReference type="Pfam" id="PF13377">
    <property type="entry name" value="Peripla_BP_3"/>
    <property type="match status" value="1"/>
</dbReference>
<evidence type="ECO:0000256" key="2">
    <source>
        <dbReference type="ARBA" id="ARBA00023125"/>
    </source>
</evidence>
<dbReference type="Proteomes" id="UP000272400">
    <property type="component" value="Unassembled WGS sequence"/>
</dbReference>
<keyword evidence="3" id="KW-0804">Transcription</keyword>
<dbReference type="CDD" id="cd01392">
    <property type="entry name" value="HTH_LacI"/>
    <property type="match status" value="1"/>
</dbReference>
<dbReference type="SUPFAM" id="SSF53822">
    <property type="entry name" value="Periplasmic binding protein-like I"/>
    <property type="match status" value="1"/>
</dbReference>
<keyword evidence="6" id="KW-1185">Reference proteome</keyword>
<evidence type="ECO:0000313" key="5">
    <source>
        <dbReference type="EMBL" id="ROO90358.1"/>
    </source>
</evidence>
<comment type="caution">
    <text evidence="5">The sequence shown here is derived from an EMBL/GenBank/DDBJ whole genome shotgun (WGS) entry which is preliminary data.</text>
</comment>
<gene>
    <name evidence="5" type="ORF">EDD29_8082</name>
</gene>
<keyword evidence="2" id="KW-0238">DNA-binding</keyword>
<sequence length="325" mass="34462">MRASIREVARRAGVSVGTVSNVLNRPEQVAEATRVRVLAAIEELGFVRNEAARALRKGSGRTLGVLVEDIANPYFTDVARGAEAALNEFGFDVLWCTSEGSPEKERRCVDFLEEQGVSGLIVTPVGLDARRIGRLRAHGVSVVLVDRKIPGAGACSVGVDHVEGGRLAAEHLTAIGRHDLAFVTAEPETPPLRQRRAGVLRALTRSGHAPPLTIAEPGLTTEAGRHAAQRLMDFGTLPDGVLCANDLMAIGVVNELVRGGVKIPQEVAVVGYDDIALAATAVVPLTTVRQPRRDLGRIATELALAGAEGRNIVLTPELVIRESAS</sequence>
<dbReference type="EMBL" id="RJKE01000001">
    <property type="protein sequence ID" value="ROO90358.1"/>
    <property type="molecule type" value="Genomic_DNA"/>
</dbReference>
<dbReference type="SUPFAM" id="SSF47413">
    <property type="entry name" value="lambda repressor-like DNA-binding domains"/>
    <property type="match status" value="1"/>
</dbReference>
<keyword evidence="1" id="KW-0805">Transcription regulation</keyword>
<organism evidence="5 6">
    <name type="scientific">Actinocorallia herbida</name>
    <dbReference type="NCBI Taxonomy" id="58109"/>
    <lineage>
        <taxon>Bacteria</taxon>
        <taxon>Bacillati</taxon>
        <taxon>Actinomycetota</taxon>
        <taxon>Actinomycetes</taxon>
        <taxon>Streptosporangiales</taxon>
        <taxon>Thermomonosporaceae</taxon>
        <taxon>Actinocorallia</taxon>
    </lineage>
</organism>
<dbReference type="InterPro" id="IPR046335">
    <property type="entry name" value="LacI/GalR-like_sensor"/>
</dbReference>
<dbReference type="Gene3D" id="1.10.260.40">
    <property type="entry name" value="lambda repressor-like DNA-binding domains"/>
    <property type="match status" value="1"/>
</dbReference>
<feature type="domain" description="HTH lacI-type" evidence="4">
    <location>
        <begin position="3"/>
        <end position="57"/>
    </location>
</feature>
<evidence type="ECO:0000256" key="3">
    <source>
        <dbReference type="ARBA" id="ARBA00023163"/>
    </source>
</evidence>
<dbReference type="Pfam" id="PF00356">
    <property type="entry name" value="LacI"/>
    <property type="match status" value="1"/>
</dbReference>
<reference evidence="5 6" key="1">
    <citation type="submission" date="2018-11" db="EMBL/GenBank/DDBJ databases">
        <title>Sequencing the genomes of 1000 actinobacteria strains.</title>
        <authorList>
            <person name="Klenk H.-P."/>
        </authorList>
    </citation>
    <scope>NUCLEOTIDE SEQUENCE [LARGE SCALE GENOMIC DNA]</scope>
    <source>
        <strain evidence="5 6">DSM 44254</strain>
    </source>
</reference>
<dbReference type="GO" id="GO:0000976">
    <property type="term" value="F:transcription cis-regulatory region binding"/>
    <property type="evidence" value="ECO:0007669"/>
    <property type="project" value="TreeGrafter"/>
</dbReference>
<accession>A0A3N1DB72</accession>
<evidence type="ECO:0000256" key="1">
    <source>
        <dbReference type="ARBA" id="ARBA00023015"/>
    </source>
</evidence>
<dbReference type="RefSeq" id="WP_123669323.1">
    <property type="nucleotide sequence ID" value="NZ_RJKE01000001.1"/>
</dbReference>
<dbReference type="PANTHER" id="PTHR30146:SF109">
    <property type="entry name" value="HTH-TYPE TRANSCRIPTIONAL REGULATOR GALS"/>
    <property type="match status" value="1"/>
</dbReference>
<evidence type="ECO:0000259" key="4">
    <source>
        <dbReference type="PROSITE" id="PS50932"/>
    </source>
</evidence>
<dbReference type="GO" id="GO:0003700">
    <property type="term" value="F:DNA-binding transcription factor activity"/>
    <property type="evidence" value="ECO:0007669"/>
    <property type="project" value="TreeGrafter"/>
</dbReference>
<evidence type="ECO:0000313" key="6">
    <source>
        <dbReference type="Proteomes" id="UP000272400"/>
    </source>
</evidence>
<protein>
    <submittedName>
        <fullName evidence="5">LacI family transcriptional regulator</fullName>
    </submittedName>
</protein>
<dbReference type="SMART" id="SM00354">
    <property type="entry name" value="HTH_LACI"/>
    <property type="match status" value="1"/>
</dbReference>
<dbReference type="OrthoDB" id="37081at2"/>
<dbReference type="InterPro" id="IPR000843">
    <property type="entry name" value="HTH_LacI"/>
</dbReference>
<dbReference type="PANTHER" id="PTHR30146">
    <property type="entry name" value="LACI-RELATED TRANSCRIPTIONAL REPRESSOR"/>
    <property type="match status" value="1"/>
</dbReference>